<evidence type="ECO:0000313" key="2">
    <source>
        <dbReference type="Proteomes" id="UP000256519"/>
    </source>
</evidence>
<gene>
    <name evidence="1" type="ORF">C3744_24130</name>
</gene>
<evidence type="ECO:0000313" key="1">
    <source>
        <dbReference type="EMBL" id="RDZ09749.1"/>
    </source>
</evidence>
<comment type="caution">
    <text evidence="1">The sequence shown here is derived from an EMBL/GenBank/DDBJ whole genome shotgun (WGS) entry which is preliminary data.</text>
</comment>
<reference evidence="1 2" key="1">
    <citation type="journal article" date="2018" name="Appl. Environ. Microbiol.">
        <title>Antimicrobial susceptibility testing and tentative epidemiological cut-off values of five Bacillus species relevant for use as animal feed additives or for plant protection.</title>
        <authorList>
            <person name="Agerso Y."/>
            <person name="Stuer-Lauridsen B."/>
            <person name="Bjerre K."/>
            <person name="Jensen M.G."/>
            <person name="Johansen E."/>
            <person name="Bennedsen M."/>
            <person name="Brockmann E."/>
            <person name="Nielsen B."/>
        </authorList>
    </citation>
    <scope>NUCLEOTIDE SEQUENCE [LARGE SCALE GENOMIC DNA]</scope>
    <source>
        <strain evidence="1 2">CHCC20162</strain>
    </source>
</reference>
<name>A0A3D8WW93_PRIMG</name>
<dbReference type="EMBL" id="PQWM01000035">
    <property type="protein sequence ID" value="RDZ09749.1"/>
    <property type="molecule type" value="Genomic_DNA"/>
</dbReference>
<protein>
    <submittedName>
        <fullName evidence="1">Uncharacterized protein</fullName>
    </submittedName>
</protein>
<sequence>MEMYRKQIAISFLIFTALCMSGFVLNNHLEMKEENRMLLTSKNQAENSISIDSSLLKASYKPRQYVKIGEMNYIAPPDKQIKND</sequence>
<proteinExistence type="predicted"/>
<dbReference type="AlphaFoldDB" id="A0A3D8WW93"/>
<dbReference type="Proteomes" id="UP000256519">
    <property type="component" value="Unassembled WGS sequence"/>
</dbReference>
<accession>A0A3D8WW93</accession>
<organism evidence="1 2">
    <name type="scientific">Priestia megaterium</name>
    <name type="common">Bacillus megaterium</name>
    <dbReference type="NCBI Taxonomy" id="1404"/>
    <lineage>
        <taxon>Bacteria</taxon>
        <taxon>Bacillati</taxon>
        <taxon>Bacillota</taxon>
        <taxon>Bacilli</taxon>
        <taxon>Bacillales</taxon>
        <taxon>Bacillaceae</taxon>
        <taxon>Priestia</taxon>
    </lineage>
</organism>